<dbReference type="EMBL" id="UZAU01000018">
    <property type="status" value="NOT_ANNOTATED_CDS"/>
    <property type="molecule type" value="Genomic_DNA"/>
</dbReference>
<reference evidence="2" key="1">
    <citation type="submission" date="2018-11" db="EMBL/GenBank/DDBJ databases">
        <authorList>
            <person name="Grassa J C."/>
        </authorList>
    </citation>
    <scope>NUCLEOTIDE SEQUENCE [LARGE SCALE GENOMIC DNA]</scope>
</reference>
<accession>A0A803NFD1</accession>
<evidence type="ECO:0000256" key="1">
    <source>
        <dbReference type="SAM" id="MobiDB-lite"/>
    </source>
</evidence>
<evidence type="ECO:0000313" key="3">
    <source>
        <dbReference type="Proteomes" id="UP000596661"/>
    </source>
</evidence>
<proteinExistence type="predicted"/>
<feature type="compositionally biased region" description="Basic and acidic residues" evidence="1">
    <location>
        <begin position="1"/>
        <end position="11"/>
    </location>
</feature>
<organism evidence="2 3">
    <name type="scientific">Cannabis sativa</name>
    <name type="common">Hemp</name>
    <name type="synonym">Marijuana</name>
    <dbReference type="NCBI Taxonomy" id="3483"/>
    <lineage>
        <taxon>Eukaryota</taxon>
        <taxon>Viridiplantae</taxon>
        <taxon>Streptophyta</taxon>
        <taxon>Embryophyta</taxon>
        <taxon>Tracheophyta</taxon>
        <taxon>Spermatophyta</taxon>
        <taxon>Magnoliopsida</taxon>
        <taxon>eudicotyledons</taxon>
        <taxon>Gunneridae</taxon>
        <taxon>Pentapetalae</taxon>
        <taxon>rosids</taxon>
        <taxon>fabids</taxon>
        <taxon>Rosales</taxon>
        <taxon>Cannabaceae</taxon>
        <taxon>Cannabis</taxon>
    </lineage>
</organism>
<dbReference type="Proteomes" id="UP000596661">
    <property type="component" value="Chromosome 1"/>
</dbReference>
<reference evidence="2" key="2">
    <citation type="submission" date="2021-03" db="UniProtKB">
        <authorList>
            <consortium name="EnsemblPlants"/>
        </authorList>
    </citation>
    <scope>IDENTIFICATION</scope>
</reference>
<keyword evidence="3" id="KW-1185">Reference proteome</keyword>
<dbReference type="EnsemblPlants" id="evm.model.01.1036">
    <property type="protein sequence ID" value="cds.evm.model.01.1036"/>
    <property type="gene ID" value="evm.TU.01.1036"/>
</dbReference>
<protein>
    <submittedName>
        <fullName evidence="2">Uncharacterized protein</fullName>
    </submittedName>
</protein>
<dbReference type="AlphaFoldDB" id="A0A803NFD1"/>
<evidence type="ECO:0000313" key="2">
    <source>
        <dbReference type="EnsemblPlants" id="cds.evm.model.01.1036"/>
    </source>
</evidence>
<feature type="region of interest" description="Disordered" evidence="1">
    <location>
        <begin position="1"/>
        <end position="27"/>
    </location>
</feature>
<name>A0A803NFD1_CANSA</name>
<sequence length="257" mass="28627">MGLEEHKEPRGYNDAGEPLNEDGLPSYAETDHAEEELVALVPLPQRGEPEATWGQSRYFYFSQLGYIWFGGRNDPAMSKIGGYVRDYFMGYGAKRKSVGTRFQKEGSSSIQSGLSPPLHYAPSANQPMVDHLPPFFLMSGGRGRRIKLVYYIMGKVISRIYSVSTMWGTGPIQTVLARRLQKRDGLDSLGDAIGVKDILDLSGCNWGAALKRMLSSAKKKKMGDDRCFPRDLETEGMLPGDALVDMLGYEQRETLRA</sequence>
<dbReference type="Gramene" id="evm.model.01.1036">
    <property type="protein sequence ID" value="cds.evm.model.01.1036"/>
    <property type="gene ID" value="evm.TU.01.1036"/>
</dbReference>